<proteinExistence type="predicted"/>
<dbReference type="EMBL" id="MZMV01000011">
    <property type="protein sequence ID" value="OWV09554.1"/>
    <property type="molecule type" value="Genomic_DNA"/>
</dbReference>
<evidence type="ECO:0000313" key="2">
    <source>
        <dbReference type="Proteomes" id="UP000197174"/>
    </source>
</evidence>
<name>A0A246RR84_9ACTN</name>
<organism evidence="1 2">
    <name type="scientific">Micromonospora wenchangensis</name>
    <dbReference type="NCBI Taxonomy" id="1185415"/>
    <lineage>
        <taxon>Bacteria</taxon>
        <taxon>Bacillati</taxon>
        <taxon>Actinomycetota</taxon>
        <taxon>Actinomycetes</taxon>
        <taxon>Micromonosporales</taxon>
        <taxon>Micromonosporaceae</taxon>
        <taxon>Micromonospora</taxon>
    </lineage>
</organism>
<accession>A0A246RR84</accession>
<protein>
    <submittedName>
        <fullName evidence="1">Uncharacterized protein</fullName>
    </submittedName>
</protein>
<reference evidence="1 2" key="1">
    <citation type="submission" date="2017-03" db="EMBL/GenBank/DDBJ databases">
        <title>Whole genome sequence of Micromonospora wenchangensis, isolated from mangrove soil.</title>
        <authorList>
            <person name="Yang H."/>
        </authorList>
    </citation>
    <scope>NUCLEOTIDE SEQUENCE [LARGE SCALE GENOMIC DNA]</scope>
    <source>
        <strain evidence="1 2">CCTCC AA 2012002</strain>
    </source>
</reference>
<keyword evidence="2" id="KW-1185">Reference proteome</keyword>
<sequence>MCGGQFAYLLAGEGQQDQMEYVGDGPLGQVLPAGVSSGSELWVSFVQIQQVGQWCQEQRDLVRDAVGGQEQVQRGGICHVQVVV</sequence>
<gene>
    <name evidence="1" type="ORF">B5D80_09170</name>
</gene>
<comment type="caution">
    <text evidence="1">The sequence shown here is derived from an EMBL/GenBank/DDBJ whole genome shotgun (WGS) entry which is preliminary data.</text>
</comment>
<evidence type="ECO:0000313" key="1">
    <source>
        <dbReference type="EMBL" id="OWV09554.1"/>
    </source>
</evidence>
<dbReference type="Proteomes" id="UP000197174">
    <property type="component" value="Unassembled WGS sequence"/>
</dbReference>
<dbReference type="AlphaFoldDB" id="A0A246RR84"/>